<accession>A0A4S3B5M7</accession>
<dbReference type="InterPro" id="IPR029052">
    <property type="entry name" value="Metallo-depent_PP-like"/>
</dbReference>
<evidence type="ECO:0000313" key="2">
    <source>
        <dbReference type="EMBL" id="THB60766.1"/>
    </source>
</evidence>
<dbReference type="OrthoDB" id="2154250at2"/>
<comment type="caution">
    <text evidence="2">The sequence shown here is derived from an EMBL/GenBank/DDBJ whole genome shotgun (WGS) entry which is preliminary data.</text>
</comment>
<dbReference type="Proteomes" id="UP000310506">
    <property type="component" value="Unassembled WGS sequence"/>
</dbReference>
<gene>
    <name evidence="2" type="ORF">ESZ54_09000</name>
</gene>
<keyword evidence="3" id="KW-1185">Reference proteome</keyword>
<evidence type="ECO:0000259" key="1">
    <source>
        <dbReference type="Pfam" id="PF00149"/>
    </source>
</evidence>
<dbReference type="InterPro" id="IPR004843">
    <property type="entry name" value="Calcineurin-like_PHP"/>
</dbReference>
<dbReference type="Pfam" id="PF00149">
    <property type="entry name" value="Metallophos"/>
    <property type="match status" value="1"/>
</dbReference>
<dbReference type="SUPFAM" id="SSF56300">
    <property type="entry name" value="Metallo-dependent phosphatases"/>
    <property type="match status" value="1"/>
</dbReference>
<reference evidence="2 3" key="1">
    <citation type="submission" date="2019-01" db="EMBL/GenBank/DDBJ databases">
        <title>Vagococcus silagei sp. nov. isolated from brewer's grain.</title>
        <authorList>
            <person name="Guu J.-R."/>
        </authorList>
    </citation>
    <scope>NUCLEOTIDE SEQUENCE [LARGE SCALE GENOMIC DNA]</scope>
    <source>
        <strain evidence="2 3">2B-2</strain>
    </source>
</reference>
<organism evidence="2 3">
    <name type="scientific">Vagococcus silagei</name>
    <dbReference type="NCBI Taxonomy" id="2508885"/>
    <lineage>
        <taxon>Bacteria</taxon>
        <taxon>Bacillati</taxon>
        <taxon>Bacillota</taxon>
        <taxon>Bacilli</taxon>
        <taxon>Lactobacillales</taxon>
        <taxon>Enterococcaceae</taxon>
        <taxon>Vagococcus</taxon>
    </lineage>
</organism>
<feature type="domain" description="Calcineurin-like phosphoesterase" evidence="1">
    <location>
        <begin position="312"/>
        <end position="505"/>
    </location>
</feature>
<dbReference type="RefSeq" id="WP_136137391.1">
    <property type="nucleotide sequence ID" value="NZ_SDGV01000018.1"/>
</dbReference>
<name>A0A4S3B5M7_9ENTE</name>
<dbReference type="AlphaFoldDB" id="A0A4S3B5M7"/>
<evidence type="ECO:0000313" key="3">
    <source>
        <dbReference type="Proteomes" id="UP000310506"/>
    </source>
</evidence>
<protein>
    <submittedName>
        <fullName evidence="2">Metallophosphoesterase</fullName>
    </submittedName>
</protein>
<dbReference type="EMBL" id="SDGV01000018">
    <property type="protein sequence ID" value="THB60766.1"/>
    <property type="molecule type" value="Genomic_DNA"/>
</dbReference>
<dbReference type="GO" id="GO:0016787">
    <property type="term" value="F:hydrolase activity"/>
    <property type="evidence" value="ECO:0007669"/>
    <property type="project" value="InterPro"/>
</dbReference>
<sequence>MAQNGSTLPAAIVSRMDSYPENKRRPVNKTLFNNEYFQLTLNMRNESLVISSRGDLVYSAIPYDTARNYIQRAAVQTLLHPDATHAYIEGHKPNLETYLALSIFQVTGKKVGKDSAEVQAAYQQIFKDPLFEMQILGRMLQHDETGPLSANLAGKFLYSENLKTGISGYLSEYVNFVVQLTHALPIFTDGKQVQLLSENDGEARFLAENKHLLLNKNSDLSEALMWLPAPVRSNLEVAISEQATAAALRPLLRSEMQESLTATRKNYVAHSRRPEELEQYFENVLTIENSNLVNVISDCHVLDGKLPFRNLNFNILVGDVSDSKVSDALIRGIYILGNHELSDILPETDQLNQPQWQPFLKYEWFKCLVDNPDEAWPLLPVGNHPFYQVVEAEIATRFPKVVVLHNESIIHEGIRYIGLTIPVALVLRRKEVQGFIYTTLVELLNQDTEIPTVIVSHAPLFNELSLLPPESGSYQKDYVCSDERIKALFKQYNIIGAIHGHHHIPASSSRFKRTEFAGKSLFVVCSIYSKINTGFELIPLITE</sequence>
<proteinExistence type="predicted"/>